<feature type="region of interest" description="Disordered" evidence="10">
    <location>
        <begin position="527"/>
        <end position="550"/>
    </location>
</feature>
<evidence type="ECO:0000256" key="9">
    <source>
        <dbReference type="ARBA" id="ARBA00048679"/>
    </source>
</evidence>
<dbReference type="GO" id="GO:0004674">
    <property type="term" value="F:protein serine/threonine kinase activity"/>
    <property type="evidence" value="ECO:0007669"/>
    <property type="project" value="UniProtKB-KW"/>
</dbReference>
<dbReference type="InterPro" id="IPR011009">
    <property type="entry name" value="Kinase-like_dom_sf"/>
</dbReference>
<dbReference type="Proteomes" id="UP001633002">
    <property type="component" value="Unassembled WGS sequence"/>
</dbReference>
<evidence type="ECO:0000313" key="12">
    <source>
        <dbReference type="EMBL" id="KAL3682131.1"/>
    </source>
</evidence>
<proteinExistence type="inferred from homology"/>
<dbReference type="Gene3D" id="3.30.200.20">
    <property type="entry name" value="Phosphorylase Kinase, domain 1"/>
    <property type="match status" value="2"/>
</dbReference>
<evidence type="ECO:0000256" key="1">
    <source>
        <dbReference type="ARBA" id="ARBA00009903"/>
    </source>
</evidence>
<feature type="region of interest" description="Disordered" evidence="10">
    <location>
        <begin position="288"/>
        <end position="320"/>
    </location>
</feature>
<evidence type="ECO:0000256" key="10">
    <source>
        <dbReference type="SAM" id="MobiDB-lite"/>
    </source>
</evidence>
<keyword evidence="4" id="KW-0808">Transferase</keyword>
<feature type="region of interest" description="Disordered" evidence="10">
    <location>
        <begin position="336"/>
        <end position="379"/>
    </location>
</feature>
<name>A0ABD3GTZ3_9MARC</name>
<comment type="caution">
    <text evidence="12">The sequence shown here is derived from an EMBL/GenBank/DDBJ whole genome shotgun (WGS) entry which is preliminary data.</text>
</comment>
<dbReference type="CDD" id="cd05574">
    <property type="entry name" value="STKc_phototropin_like"/>
    <property type="match status" value="1"/>
</dbReference>
<dbReference type="PROSITE" id="PS50011">
    <property type="entry name" value="PROTEIN_KINASE_DOM"/>
    <property type="match status" value="1"/>
</dbReference>
<keyword evidence="3" id="KW-0723">Serine/threonine-protein kinase</keyword>
<keyword evidence="7" id="KW-0067">ATP-binding</keyword>
<evidence type="ECO:0000256" key="4">
    <source>
        <dbReference type="ARBA" id="ARBA00022679"/>
    </source>
</evidence>
<dbReference type="GO" id="GO:0005524">
    <property type="term" value="F:ATP binding"/>
    <property type="evidence" value="ECO:0007669"/>
    <property type="project" value="UniProtKB-KW"/>
</dbReference>
<reference evidence="12 13" key="1">
    <citation type="submission" date="2024-09" db="EMBL/GenBank/DDBJ databases">
        <title>Chromosome-scale assembly of Riccia sorocarpa.</title>
        <authorList>
            <person name="Paukszto L."/>
        </authorList>
    </citation>
    <scope>NUCLEOTIDE SEQUENCE [LARGE SCALE GENOMIC DNA]</scope>
    <source>
        <strain evidence="12">LP-2024</strain>
        <tissue evidence="12">Aerial parts of the thallus</tissue>
    </source>
</reference>
<evidence type="ECO:0000256" key="6">
    <source>
        <dbReference type="ARBA" id="ARBA00022777"/>
    </source>
</evidence>
<dbReference type="FunFam" id="1.10.510.10:FF:000020">
    <property type="entry name" value="serine/threonine-protein kinase D6PK-like"/>
    <property type="match status" value="1"/>
</dbReference>
<feature type="compositionally biased region" description="Low complexity" evidence="10">
    <location>
        <begin position="365"/>
        <end position="379"/>
    </location>
</feature>
<evidence type="ECO:0000313" key="13">
    <source>
        <dbReference type="Proteomes" id="UP001633002"/>
    </source>
</evidence>
<accession>A0ABD3GTZ3</accession>
<feature type="compositionally biased region" description="Polar residues" evidence="10">
    <location>
        <begin position="344"/>
        <end position="356"/>
    </location>
</feature>
<protein>
    <recommendedName>
        <fullName evidence="2">non-specific serine/threonine protein kinase</fullName>
        <ecNumber evidence="2">2.7.11.1</ecNumber>
    </recommendedName>
</protein>
<evidence type="ECO:0000256" key="8">
    <source>
        <dbReference type="ARBA" id="ARBA00047899"/>
    </source>
</evidence>
<gene>
    <name evidence="12" type="ORF">R1sor_000153</name>
</gene>
<evidence type="ECO:0000256" key="5">
    <source>
        <dbReference type="ARBA" id="ARBA00022741"/>
    </source>
</evidence>
<evidence type="ECO:0000256" key="3">
    <source>
        <dbReference type="ARBA" id="ARBA00022527"/>
    </source>
</evidence>
<dbReference type="SMART" id="SM00220">
    <property type="entry name" value="S_TKc"/>
    <property type="match status" value="1"/>
</dbReference>
<evidence type="ECO:0000256" key="7">
    <source>
        <dbReference type="ARBA" id="ARBA00022840"/>
    </source>
</evidence>
<keyword evidence="5" id="KW-0547">Nucleotide-binding</keyword>
<dbReference type="EC" id="2.7.11.1" evidence="2"/>
<dbReference type="FunFam" id="3.30.200.20:FF:000753">
    <property type="entry name" value="Serine/Threonine Kinase"/>
    <property type="match status" value="1"/>
</dbReference>
<comment type="catalytic activity">
    <reaction evidence="9">
        <text>L-seryl-[protein] + ATP = O-phospho-L-seryl-[protein] + ADP + H(+)</text>
        <dbReference type="Rhea" id="RHEA:17989"/>
        <dbReference type="Rhea" id="RHEA-COMP:9863"/>
        <dbReference type="Rhea" id="RHEA-COMP:11604"/>
        <dbReference type="ChEBI" id="CHEBI:15378"/>
        <dbReference type="ChEBI" id="CHEBI:29999"/>
        <dbReference type="ChEBI" id="CHEBI:30616"/>
        <dbReference type="ChEBI" id="CHEBI:83421"/>
        <dbReference type="ChEBI" id="CHEBI:456216"/>
        <dbReference type="EC" id="2.7.11.1"/>
    </reaction>
</comment>
<dbReference type="Gene3D" id="1.10.510.10">
    <property type="entry name" value="Transferase(Phosphotransferase) domain 1"/>
    <property type="match status" value="2"/>
</dbReference>
<feature type="compositionally biased region" description="Polar residues" evidence="10">
    <location>
        <begin position="16"/>
        <end position="30"/>
    </location>
</feature>
<dbReference type="InterPro" id="IPR008271">
    <property type="entry name" value="Ser/Thr_kinase_AS"/>
</dbReference>
<dbReference type="InterPro" id="IPR000719">
    <property type="entry name" value="Prot_kinase_dom"/>
</dbReference>
<keyword evidence="6" id="KW-0418">Kinase</keyword>
<dbReference type="PROSITE" id="PS00108">
    <property type="entry name" value="PROTEIN_KINASE_ST"/>
    <property type="match status" value="1"/>
</dbReference>
<sequence>MVAMRKQGYGERSFDSVDSSFRQGSVTPSRLYNLPPPPAAAVTGEEGEAPSDADNLSRDSSLGSSSRRDRKGRIDIDDLLKQQNNQITSKVKPHKANDPGWEAIQQVVQRDGEVGLNHFKLMKRLGCGDIGSVYLAELRGTNFRFAMKVMDLGSLASRRKQMRAETERDILSTLDHPFLPTLYAHFETPQFLCLVMEFCSGGDLHTLRQKQVGRCFTDKSARFYAAEVLLALEYLHMMGVVYRDLKPENVLVRGDGHVMLSDFDLSLRCSVSPTLSMSPSPVVPVVTPRVVSSTSSRSSSSRSSSSRSHSSRSHGSQDPFEKEMVYSKPISCMPLRSRSHKSVDPSTEVKSTSKYNSSKWKPRLSKSSSKSTSRSSESFSLQNMQLPELIAEPTGVRSMSFVGTHEYLAPEIIAGDGHGSAVDWWTFGIFLYELLYGRTPFKGEDNEVTLVNVVSQQLEFPQKGDPYYKEVDATAKELIKSLLVKDPQKRLASKRGATEIKQHAFFEGVNWALIRCTLPPQIPKSSSAVSSNFKKDLNPSPPPPPSTKAASAAAAVAAYAALAAADAKSKSANHYSHAHHGALVGFDPDQDESSRFDYF</sequence>
<evidence type="ECO:0000259" key="11">
    <source>
        <dbReference type="PROSITE" id="PS50011"/>
    </source>
</evidence>
<comment type="similarity">
    <text evidence="1">Belongs to the protein kinase superfamily. AGC Ser/Thr protein kinase family.</text>
</comment>
<dbReference type="Pfam" id="PF00069">
    <property type="entry name" value="Pkinase"/>
    <property type="match status" value="2"/>
</dbReference>
<comment type="catalytic activity">
    <reaction evidence="8">
        <text>L-threonyl-[protein] + ATP = O-phospho-L-threonyl-[protein] + ADP + H(+)</text>
        <dbReference type="Rhea" id="RHEA:46608"/>
        <dbReference type="Rhea" id="RHEA-COMP:11060"/>
        <dbReference type="Rhea" id="RHEA-COMP:11605"/>
        <dbReference type="ChEBI" id="CHEBI:15378"/>
        <dbReference type="ChEBI" id="CHEBI:30013"/>
        <dbReference type="ChEBI" id="CHEBI:30616"/>
        <dbReference type="ChEBI" id="CHEBI:61977"/>
        <dbReference type="ChEBI" id="CHEBI:456216"/>
        <dbReference type="EC" id="2.7.11.1"/>
    </reaction>
</comment>
<keyword evidence="13" id="KW-1185">Reference proteome</keyword>
<dbReference type="SUPFAM" id="SSF56112">
    <property type="entry name" value="Protein kinase-like (PK-like)"/>
    <property type="match status" value="1"/>
</dbReference>
<feature type="compositionally biased region" description="Low complexity" evidence="10">
    <location>
        <begin position="288"/>
        <end position="308"/>
    </location>
</feature>
<evidence type="ECO:0000256" key="2">
    <source>
        <dbReference type="ARBA" id="ARBA00012513"/>
    </source>
</evidence>
<feature type="region of interest" description="Disordered" evidence="10">
    <location>
        <begin position="1"/>
        <end position="75"/>
    </location>
</feature>
<dbReference type="EMBL" id="JBJQOH010000006">
    <property type="protein sequence ID" value="KAL3682131.1"/>
    <property type="molecule type" value="Genomic_DNA"/>
</dbReference>
<dbReference type="PANTHER" id="PTHR45637">
    <property type="entry name" value="FLIPPASE KINASE 1-RELATED"/>
    <property type="match status" value="1"/>
</dbReference>
<dbReference type="AlphaFoldDB" id="A0ABD3GTZ3"/>
<dbReference type="FunFam" id="1.10.510.10:FF:000294">
    <property type="entry name" value="Serine/threonine-protein kinase OXI1"/>
    <property type="match status" value="1"/>
</dbReference>
<feature type="domain" description="Protein kinase" evidence="11">
    <location>
        <begin position="119"/>
        <end position="506"/>
    </location>
</feature>
<organism evidence="12 13">
    <name type="scientific">Riccia sorocarpa</name>
    <dbReference type="NCBI Taxonomy" id="122646"/>
    <lineage>
        <taxon>Eukaryota</taxon>
        <taxon>Viridiplantae</taxon>
        <taxon>Streptophyta</taxon>
        <taxon>Embryophyta</taxon>
        <taxon>Marchantiophyta</taxon>
        <taxon>Marchantiopsida</taxon>
        <taxon>Marchantiidae</taxon>
        <taxon>Marchantiales</taxon>
        <taxon>Ricciaceae</taxon>
        <taxon>Riccia</taxon>
    </lineage>
</organism>